<gene>
    <name evidence="1" type="ORF">DAEQUDRAFT_396338</name>
</gene>
<dbReference type="AlphaFoldDB" id="A0A165NT25"/>
<protein>
    <submittedName>
        <fullName evidence="1">Uncharacterized protein</fullName>
    </submittedName>
</protein>
<dbReference type="EMBL" id="KV429077">
    <property type="protein sequence ID" value="KZT67339.1"/>
    <property type="molecule type" value="Genomic_DNA"/>
</dbReference>
<evidence type="ECO:0000313" key="1">
    <source>
        <dbReference type="EMBL" id="KZT67339.1"/>
    </source>
</evidence>
<reference evidence="1 2" key="1">
    <citation type="journal article" date="2016" name="Mol. Biol. Evol.">
        <title>Comparative Genomics of Early-Diverging Mushroom-Forming Fungi Provides Insights into the Origins of Lignocellulose Decay Capabilities.</title>
        <authorList>
            <person name="Nagy L.G."/>
            <person name="Riley R."/>
            <person name="Tritt A."/>
            <person name="Adam C."/>
            <person name="Daum C."/>
            <person name="Floudas D."/>
            <person name="Sun H."/>
            <person name="Yadav J.S."/>
            <person name="Pangilinan J."/>
            <person name="Larsson K.H."/>
            <person name="Matsuura K."/>
            <person name="Barry K."/>
            <person name="Labutti K."/>
            <person name="Kuo R."/>
            <person name="Ohm R.A."/>
            <person name="Bhattacharya S.S."/>
            <person name="Shirouzu T."/>
            <person name="Yoshinaga Y."/>
            <person name="Martin F.M."/>
            <person name="Grigoriev I.V."/>
            <person name="Hibbett D.S."/>
        </authorList>
    </citation>
    <scope>NUCLEOTIDE SEQUENCE [LARGE SCALE GENOMIC DNA]</scope>
    <source>
        <strain evidence="1 2">L-15889</strain>
    </source>
</reference>
<evidence type="ECO:0000313" key="2">
    <source>
        <dbReference type="Proteomes" id="UP000076727"/>
    </source>
</evidence>
<name>A0A165NT25_9APHY</name>
<accession>A0A165NT25</accession>
<dbReference type="Proteomes" id="UP000076727">
    <property type="component" value="Unassembled WGS sequence"/>
</dbReference>
<sequence length="151" mass="17208">MTRKGRNNCVQPSHDIYCWLTSFECPPLPTDKRIALETMGVNTRQPRAVCSLFSNHRGGATLSCFLSLHCSRLHQFRSRTHVTQTYRSQLVYSLSRTQVIVQTARWIPDIEKCIHLVDEIWCRQERRGSGVAVAAEEWALANTQARPPSAP</sequence>
<proteinExistence type="predicted"/>
<keyword evidence="2" id="KW-1185">Reference proteome</keyword>
<organism evidence="1 2">
    <name type="scientific">Daedalea quercina L-15889</name>
    <dbReference type="NCBI Taxonomy" id="1314783"/>
    <lineage>
        <taxon>Eukaryota</taxon>
        <taxon>Fungi</taxon>
        <taxon>Dikarya</taxon>
        <taxon>Basidiomycota</taxon>
        <taxon>Agaricomycotina</taxon>
        <taxon>Agaricomycetes</taxon>
        <taxon>Polyporales</taxon>
        <taxon>Fomitopsis</taxon>
    </lineage>
</organism>